<dbReference type="RefSeq" id="WP_345250545.1">
    <property type="nucleotide sequence ID" value="NZ_BAABFO010000013.1"/>
</dbReference>
<dbReference type="InterPro" id="IPR002509">
    <property type="entry name" value="NODB_dom"/>
</dbReference>
<dbReference type="EMBL" id="BAABFO010000013">
    <property type="protein sequence ID" value="GAA4335465.1"/>
    <property type="molecule type" value="Genomic_DNA"/>
</dbReference>
<feature type="domain" description="NodB homology" evidence="2">
    <location>
        <begin position="30"/>
        <end position="248"/>
    </location>
</feature>
<protein>
    <submittedName>
        <fullName evidence="3">Polysaccharide deacetylase family protein</fullName>
    </submittedName>
</protein>
<evidence type="ECO:0000313" key="3">
    <source>
        <dbReference type="EMBL" id="GAA4335465.1"/>
    </source>
</evidence>
<gene>
    <name evidence="3" type="ORF">GCM10023144_28820</name>
</gene>
<keyword evidence="4" id="KW-1185">Reference proteome</keyword>
<evidence type="ECO:0000313" key="4">
    <source>
        <dbReference type="Proteomes" id="UP001501671"/>
    </source>
</evidence>
<dbReference type="SUPFAM" id="SSF88713">
    <property type="entry name" value="Glycoside hydrolase/deacetylase"/>
    <property type="match status" value="1"/>
</dbReference>
<evidence type="ECO:0000259" key="2">
    <source>
        <dbReference type="PROSITE" id="PS51677"/>
    </source>
</evidence>
<keyword evidence="1" id="KW-0732">Signal</keyword>
<dbReference type="InterPro" id="IPR050248">
    <property type="entry name" value="Polysacc_deacetylase_ArnD"/>
</dbReference>
<dbReference type="CDD" id="cd10917">
    <property type="entry name" value="CE4_NodB_like_6s_7s"/>
    <property type="match status" value="1"/>
</dbReference>
<reference evidence="4" key="1">
    <citation type="journal article" date="2019" name="Int. J. Syst. Evol. Microbiol.">
        <title>The Global Catalogue of Microorganisms (GCM) 10K type strain sequencing project: providing services to taxonomists for standard genome sequencing and annotation.</title>
        <authorList>
            <consortium name="The Broad Institute Genomics Platform"/>
            <consortium name="The Broad Institute Genome Sequencing Center for Infectious Disease"/>
            <person name="Wu L."/>
            <person name="Ma J."/>
        </authorList>
    </citation>
    <scope>NUCLEOTIDE SEQUENCE [LARGE SCALE GENOMIC DNA]</scope>
    <source>
        <strain evidence="4">JCM 17666</strain>
    </source>
</reference>
<dbReference type="Gene3D" id="3.20.20.370">
    <property type="entry name" value="Glycoside hydrolase/deacetylase"/>
    <property type="match status" value="1"/>
</dbReference>
<feature type="signal peptide" evidence="1">
    <location>
        <begin position="1"/>
        <end position="19"/>
    </location>
</feature>
<comment type="caution">
    <text evidence="3">The sequence shown here is derived from an EMBL/GenBank/DDBJ whole genome shotgun (WGS) entry which is preliminary data.</text>
</comment>
<dbReference type="InterPro" id="IPR011330">
    <property type="entry name" value="Glyco_hydro/deAcase_b/a-brl"/>
</dbReference>
<proteinExistence type="predicted"/>
<dbReference type="Pfam" id="PF01522">
    <property type="entry name" value="Polysacc_deac_1"/>
    <property type="match status" value="1"/>
</dbReference>
<name>A0ABP8H7F7_9BURK</name>
<organism evidence="3 4">
    <name type="scientific">Pigmentiphaga soli</name>
    <dbReference type="NCBI Taxonomy" id="1007095"/>
    <lineage>
        <taxon>Bacteria</taxon>
        <taxon>Pseudomonadati</taxon>
        <taxon>Pseudomonadota</taxon>
        <taxon>Betaproteobacteria</taxon>
        <taxon>Burkholderiales</taxon>
        <taxon>Alcaligenaceae</taxon>
        <taxon>Pigmentiphaga</taxon>
    </lineage>
</organism>
<dbReference type="PANTHER" id="PTHR10587">
    <property type="entry name" value="GLYCOSYL TRANSFERASE-RELATED"/>
    <property type="match status" value="1"/>
</dbReference>
<evidence type="ECO:0000256" key="1">
    <source>
        <dbReference type="SAM" id="SignalP"/>
    </source>
</evidence>
<feature type="chain" id="PRO_5046689111" evidence="1">
    <location>
        <begin position="20"/>
        <end position="266"/>
    </location>
</feature>
<accession>A0ABP8H7F7</accession>
<dbReference type="Proteomes" id="UP001501671">
    <property type="component" value="Unassembled WGS sequence"/>
</dbReference>
<dbReference type="PROSITE" id="PS51677">
    <property type="entry name" value="NODB"/>
    <property type="match status" value="1"/>
</dbReference>
<sequence length="266" mass="29069">MRRASLLAAAVLAAGSVAAAPAPAPAACAKPVYLTFDTGHMGVADLIAQVLDRQHVHATFFLANEPARGGGSSLDDHWAAWWRARAAEGHAFGSHTYDHVYWQGDAGADTFRFKPQFGAAAGKRETWNIDRYCAELDQSADRFRAMTGQAMLPLFRAPGGKTSPALLRAVEQRCGYRHVGWADAGFLGDELPSDRYPNATLLQRALRNIKAGDILMAHLGIWSRRDPWAPAVLEPLIAGLKQKGFCFATLAEHPAYRDWLASHPRR</sequence>